<dbReference type="InterPro" id="IPR003477">
    <property type="entry name" value="PemK-like"/>
</dbReference>
<sequence>MTITPGDIWIAEINFTDGSAAKKRPVLILWLDDRDAIVAAVTSASLRSRTDVALNDWQQSGLRVASVVRLARLDCLEKSLLIARIGHISQADAQQLLDVWTSDVKPQF</sequence>
<reference evidence="3" key="1">
    <citation type="submission" date="2021-05" db="EMBL/GenBank/DDBJ databases">
        <authorList>
            <person name="Pietrasiak N."/>
            <person name="Ward R."/>
            <person name="Stajich J.E."/>
            <person name="Kurbessoian T."/>
        </authorList>
    </citation>
    <scope>NUCLEOTIDE SEQUENCE</scope>
    <source>
        <strain evidence="3">GSE-NOS-MK-12-04C</strain>
    </source>
</reference>
<accession>A0A951UV03</accession>
<evidence type="ECO:0000313" key="4">
    <source>
        <dbReference type="Proteomes" id="UP000729701"/>
    </source>
</evidence>
<gene>
    <name evidence="3" type="ORF">KME60_28140</name>
</gene>
<evidence type="ECO:0000256" key="1">
    <source>
        <dbReference type="ARBA" id="ARBA00007521"/>
    </source>
</evidence>
<proteinExistence type="inferred from homology"/>
<reference evidence="3" key="2">
    <citation type="journal article" date="2022" name="Microbiol. Resour. Announc.">
        <title>Metagenome Sequencing to Explore Phylogenomics of Terrestrial Cyanobacteria.</title>
        <authorList>
            <person name="Ward R.D."/>
            <person name="Stajich J.E."/>
            <person name="Johansen J.R."/>
            <person name="Huntemann M."/>
            <person name="Clum A."/>
            <person name="Foster B."/>
            <person name="Foster B."/>
            <person name="Roux S."/>
            <person name="Palaniappan K."/>
            <person name="Varghese N."/>
            <person name="Mukherjee S."/>
            <person name="Reddy T.B.K."/>
            <person name="Daum C."/>
            <person name="Copeland A."/>
            <person name="Chen I.A."/>
            <person name="Ivanova N.N."/>
            <person name="Kyrpides N.C."/>
            <person name="Shapiro N."/>
            <person name="Eloe-Fadrosh E.A."/>
            <person name="Pietrasiak N."/>
        </authorList>
    </citation>
    <scope>NUCLEOTIDE SEQUENCE</scope>
    <source>
        <strain evidence="3">GSE-NOS-MK-12-04C</strain>
    </source>
</reference>
<evidence type="ECO:0000256" key="2">
    <source>
        <dbReference type="ARBA" id="ARBA00022649"/>
    </source>
</evidence>
<keyword evidence="2" id="KW-1277">Toxin-antitoxin system</keyword>
<dbReference type="InterPro" id="IPR011067">
    <property type="entry name" value="Plasmid_toxin/cell-grow_inhib"/>
</dbReference>
<dbReference type="AlphaFoldDB" id="A0A951UV03"/>
<dbReference type="Pfam" id="PF02452">
    <property type="entry name" value="PemK_toxin"/>
    <property type="match status" value="1"/>
</dbReference>
<protein>
    <submittedName>
        <fullName evidence="3">Type II toxin-antitoxin system PemK/MazF family toxin</fullName>
    </submittedName>
</protein>
<comment type="similarity">
    <text evidence="1">Belongs to the PemK/MazF family.</text>
</comment>
<organism evidence="3 4">
    <name type="scientific">Cyanomargarita calcarea GSE-NOS-MK-12-04C</name>
    <dbReference type="NCBI Taxonomy" id="2839659"/>
    <lineage>
        <taxon>Bacteria</taxon>
        <taxon>Bacillati</taxon>
        <taxon>Cyanobacteriota</taxon>
        <taxon>Cyanophyceae</taxon>
        <taxon>Nostocales</taxon>
        <taxon>Cyanomargaritaceae</taxon>
        <taxon>Cyanomargarita</taxon>
    </lineage>
</organism>
<dbReference type="Proteomes" id="UP000729701">
    <property type="component" value="Unassembled WGS sequence"/>
</dbReference>
<evidence type="ECO:0000313" key="3">
    <source>
        <dbReference type="EMBL" id="MBW4671188.1"/>
    </source>
</evidence>
<comment type="caution">
    <text evidence="3">The sequence shown here is derived from an EMBL/GenBank/DDBJ whole genome shotgun (WGS) entry which is preliminary data.</text>
</comment>
<dbReference type="EMBL" id="JAHHGZ010000040">
    <property type="protein sequence ID" value="MBW4671188.1"/>
    <property type="molecule type" value="Genomic_DNA"/>
</dbReference>
<dbReference type="Gene3D" id="2.30.30.110">
    <property type="match status" value="1"/>
</dbReference>
<dbReference type="SUPFAM" id="SSF50118">
    <property type="entry name" value="Cell growth inhibitor/plasmid maintenance toxic component"/>
    <property type="match status" value="1"/>
</dbReference>
<name>A0A951UV03_9CYAN</name>
<dbReference type="GO" id="GO:0003677">
    <property type="term" value="F:DNA binding"/>
    <property type="evidence" value="ECO:0007669"/>
    <property type="project" value="InterPro"/>
</dbReference>